<dbReference type="EMBL" id="QFKX01000006">
    <property type="protein sequence ID" value="PWH05242.1"/>
    <property type="molecule type" value="Genomic_DNA"/>
</dbReference>
<comment type="caution">
    <text evidence="2">The sequence shown here is derived from an EMBL/GenBank/DDBJ whole genome shotgun (WGS) entry which is preliminary data.</text>
</comment>
<reference evidence="2 3" key="1">
    <citation type="submission" date="2018-05" db="EMBL/GenBank/DDBJ databases">
        <title>Brachybacterium sp. M1HQ-2T, whole genome shotgun sequence.</title>
        <authorList>
            <person name="Tuo L."/>
        </authorList>
    </citation>
    <scope>NUCLEOTIDE SEQUENCE [LARGE SCALE GENOMIC DNA]</scope>
    <source>
        <strain evidence="2 3">M1HQ-2</strain>
    </source>
</reference>
<accession>A0A2U2RH92</accession>
<sequence>MSVPSTLTYRATARSGRVPAVVGIVLLAITLACAALVLVVPPAPRGTDVLIAAVVVVLGLLLCLGLLRLRLAIDLDASTLHLRGGLLFGRALRVPRSQIRAARAGYHLDGVGFGWGRRHEGAGDTMLRAGGPEVTLLLEDDRRLAFSVPDPDALLTALGAPSADVSRQR</sequence>
<organism evidence="2 3">
    <name type="scientific">Brachybacterium endophyticum</name>
    <dbReference type="NCBI Taxonomy" id="2182385"/>
    <lineage>
        <taxon>Bacteria</taxon>
        <taxon>Bacillati</taxon>
        <taxon>Actinomycetota</taxon>
        <taxon>Actinomycetes</taxon>
        <taxon>Micrococcales</taxon>
        <taxon>Dermabacteraceae</taxon>
        <taxon>Brachybacterium</taxon>
    </lineage>
</organism>
<name>A0A2U2RH92_9MICO</name>
<protein>
    <recommendedName>
        <fullName evidence="4">Bacterial Pleckstrin homology domain-containing protein</fullName>
    </recommendedName>
</protein>
<keyword evidence="1" id="KW-1133">Transmembrane helix</keyword>
<proteinExistence type="predicted"/>
<dbReference type="RefSeq" id="WP_109276704.1">
    <property type="nucleotide sequence ID" value="NZ_QFKX01000006.1"/>
</dbReference>
<evidence type="ECO:0000256" key="1">
    <source>
        <dbReference type="SAM" id="Phobius"/>
    </source>
</evidence>
<evidence type="ECO:0008006" key="4">
    <source>
        <dbReference type="Google" id="ProtNLM"/>
    </source>
</evidence>
<dbReference type="AlphaFoldDB" id="A0A2U2RH92"/>
<keyword evidence="1" id="KW-0472">Membrane</keyword>
<evidence type="ECO:0000313" key="3">
    <source>
        <dbReference type="Proteomes" id="UP000245590"/>
    </source>
</evidence>
<feature type="transmembrane region" description="Helical" evidence="1">
    <location>
        <begin position="20"/>
        <end position="43"/>
    </location>
</feature>
<gene>
    <name evidence="2" type="ORF">DEO23_14290</name>
</gene>
<dbReference type="Proteomes" id="UP000245590">
    <property type="component" value="Unassembled WGS sequence"/>
</dbReference>
<evidence type="ECO:0000313" key="2">
    <source>
        <dbReference type="EMBL" id="PWH05242.1"/>
    </source>
</evidence>
<keyword evidence="3" id="KW-1185">Reference proteome</keyword>
<dbReference type="OrthoDB" id="4843498at2"/>
<keyword evidence="1" id="KW-0812">Transmembrane</keyword>
<feature type="transmembrane region" description="Helical" evidence="1">
    <location>
        <begin position="49"/>
        <end position="67"/>
    </location>
</feature>